<feature type="non-terminal residue" evidence="1">
    <location>
        <position position="1"/>
    </location>
</feature>
<evidence type="ECO:0000313" key="2">
    <source>
        <dbReference type="Proteomes" id="UP001221757"/>
    </source>
</evidence>
<gene>
    <name evidence="1" type="ORF">B0H17DRAFT_916641</name>
</gene>
<name>A0AAD7GZ79_MYCRO</name>
<protein>
    <submittedName>
        <fullName evidence="1">Uncharacterized protein</fullName>
    </submittedName>
</protein>
<organism evidence="1 2">
    <name type="scientific">Mycena rosella</name>
    <name type="common">Pink bonnet</name>
    <name type="synonym">Agaricus rosellus</name>
    <dbReference type="NCBI Taxonomy" id="1033263"/>
    <lineage>
        <taxon>Eukaryota</taxon>
        <taxon>Fungi</taxon>
        <taxon>Dikarya</taxon>
        <taxon>Basidiomycota</taxon>
        <taxon>Agaricomycotina</taxon>
        <taxon>Agaricomycetes</taxon>
        <taxon>Agaricomycetidae</taxon>
        <taxon>Agaricales</taxon>
        <taxon>Marasmiineae</taxon>
        <taxon>Mycenaceae</taxon>
        <taxon>Mycena</taxon>
    </lineage>
</organism>
<reference evidence="1" key="1">
    <citation type="submission" date="2023-03" db="EMBL/GenBank/DDBJ databases">
        <title>Massive genome expansion in bonnet fungi (Mycena s.s.) driven by repeated elements and novel gene families across ecological guilds.</title>
        <authorList>
            <consortium name="Lawrence Berkeley National Laboratory"/>
            <person name="Harder C.B."/>
            <person name="Miyauchi S."/>
            <person name="Viragh M."/>
            <person name="Kuo A."/>
            <person name="Thoen E."/>
            <person name="Andreopoulos B."/>
            <person name="Lu D."/>
            <person name="Skrede I."/>
            <person name="Drula E."/>
            <person name="Henrissat B."/>
            <person name="Morin E."/>
            <person name="Kohler A."/>
            <person name="Barry K."/>
            <person name="LaButti K."/>
            <person name="Morin E."/>
            <person name="Salamov A."/>
            <person name="Lipzen A."/>
            <person name="Mereny Z."/>
            <person name="Hegedus B."/>
            <person name="Baldrian P."/>
            <person name="Stursova M."/>
            <person name="Weitz H."/>
            <person name="Taylor A."/>
            <person name="Grigoriev I.V."/>
            <person name="Nagy L.G."/>
            <person name="Martin F."/>
            <person name="Kauserud H."/>
        </authorList>
    </citation>
    <scope>NUCLEOTIDE SEQUENCE</scope>
    <source>
        <strain evidence="1">CBHHK067</strain>
    </source>
</reference>
<sequence length="58" mass="6273">GRVLADASVFISCAMSLATFNISRHPEMDLEQGAGTISHPTAFRCLIQPRSDKALDLI</sequence>
<accession>A0AAD7GZ79</accession>
<proteinExistence type="predicted"/>
<comment type="caution">
    <text evidence="1">The sequence shown here is derived from an EMBL/GenBank/DDBJ whole genome shotgun (WGS) entry which is preliminary data.</text>
</comment>
<dbReference type="AlphaFoldDB" id="A0AAD7GZ79"/>
<keyword evidence="2" id="KW-1185">Reference proteome</keyword>
<dbReference type="Proteomes" id="UP001221757">
    <property type="component" value="Unassembled WGS sequence"/>
</dbReference>
<evidence type="ECO:0000313" key="1">
    <source>
        <dbReference type="EMBL" id="KAJ7708684.1"/>
    </source>
</evidence>
<dbReference type="EMBL" id="JARKIE010000003">
    <property type="protein sequence ID" value="KAJ7708684.1"/>
    <property type="molecule type" value="Genomic_DNA"/>
</dbReference>